<dbReference type="Gene3D" id="2.60.40.1190">
    <property type="match status" value="1"/>
</dbReference>
<organism evidence="3">
    <name type="scientific">Roseihalotalea indica</name>
    <dbReference type="NCBI Taxonomy" id="2867963"/>
    <lineage>
        <taxon>Bacteria</taxon>
        <taxon>Pseudomonadati</taxon>
        <taxon>Bacteroidota</taxon>
        <taxon>Cytophagia</taxon>
        <taxon>Cytophagales</taxon>
        <taxon>Catalimonadaceae</taxon>
        <taxon>Roseihalotalea</taxon>
    </lineage>
</organism>
<accession>A0AA49PZL1</accession>
<name>A0AA49PZL1_9BACT</name>
<dbReference type="GO" id="GO:0030246">
    <property type="term" value="F:carbohydrate binding"/>
    <property type="evidence" value="ECO:0007669"/>
    <property type="project" value="InterPro"/>
</dbReference>
<dbReference type="GO" id="GO:0004553">
    <property type="term" value="F:hydrolase activity, hydrolyzing O-glycosyl compounds"/>
    <property type="evidence" value="ECO:0007669"/>
    <property type="project" value="InterPro"/>
</dbReference>
<evidence type="ECO:0000313" key="3">
    <source>
        <dbReference type="EMBL" id="WKN39816.1"/>
    </source>
</evidence>
<sequence length="236" mass="27669">MRNFCFIFTFLQFLVLPAMSQDTTLPILPTSDFEINGQGDHEAWNQTEWVTLTLNHGPSSDLKTQAKVLYSETGLYFLMQCEDETLTATLTEDFTNLFNEDVVEVFLWPEEKYPIYFEYELSPLNYELPILIPNLKESFYGWRPWHYEGERRTRHATSVQGGKKESMASVSGWTAEFFIPYALLNPLENVPPKAGTRWRANLYRIDYDAGEPRYWQWQPTSGSFHEYQKFGTFAFQ</sequence>
<dbReference type="EMBL" id="CP120682">
    <property type="protein sequence ID" value="WKN39816.1"/>
    <property type="molecule type" value="Genomic_DNA"/>
</dbReference>
<protein>
    <submittedName>
        <fullName evidence="3">Carbohydrate-binding family 9-like protein</fullName>
    </submittedName>
</protein>
<proteinExistence type="predicted"/>
<evidence type="ECO:0000259" key="2">
    <source>
        <dbReference type="Pfam" id="PF06452"/>
    </source>
</evidence>
<dbReference type="CDD" id="cd09620">
    <property type="entry name" value="CBM9_like_3"/>
    <property type="match status" value="1"/>
</dbReference>
<dbReference type="Pfam" id="PF06452">
    <property type="entry name" value="CBM9_1"/>
    <property type="match status" value="1"/>
</dbReference>
<dbReference type="AlphaFoldDB" id="A0AA49PZL1"/>
<dbReference type="SUPFAM" id="SSF49344">
    <property type="entry name" value="CBD9-like"/>
    <property type="match status" value="1"/>
</dbReference>
<dbReference type="GO" id="GO:0016052">
    <property type="term" value="P:carbohydrate catabolic process"/>
    <property type="evidence" value="ECO:0007669"/>
    <property type="project" value="InterPro"/>
</dbReference>
<keyword evidence="1" id="KW-0732">Signal</keyword>
<gene>
    <name evidence="3" type="ORF">K4G66_14060</name>
</gene>
<evidence type="ECO:0000256" key="1">
    <source>
        <dbReference type="SAM" id="SignalP"/>
    </source>
</evidence>
<reference evidence="3" key="1">
    <citation type="journal article" date="2023" name="Comput. Struct. Biotechnol. J.">
        <title>Discovery of a novel marine Bacteroidetes with a rich repertoire of carbohydrate-active enzymes.</title>
        <authorList>
            <person name="Chen B."/>
            <person name="Liu G."/>
            <person name="Chen Q."/>
            <person name="Wang H."/>
            <person name="Liu L."/>
            <person name="Tang K."/>
        </authorList>
    </citation>
    <scope>NUCLEOTIDE SEQUENCE</scope>
    <source>
        <strain evidence="3">TK19036</strain>
    </source>
</reference>
<feature type="signal peptide" evidence="1">
    <location>
        <begin position="1"/>
        <end position="20"/>
    </location>
</feature>
<feature type="domain" description="Carbohydrate-binding" evidence="2">
    <location>
        <begin position="35"/>
        <end position="119"/>
    </location>
</feature>
<feature type="chain" id="PRO_5041201556" evidence="1">
    <location>
        <begin position="21"/>
        <end position="236"/>
    </location>
</feature>
<reference evidence="3" key="2">
    <citation type="journal article" date="2024" name="Antonie Van Leeuwenhoek">
        <title>Roseihalotalea indica gen. nov., sp. nov., a halophilic Bacteroidetes from mesopelagic Southwest Indian Ocean with higher carbohydrate metabolic potential.</title>
        <authorList>
            <person name="Chen B."/>
            <person name="Zhang M."/>
            <person name="Lin D."/>
            <person name="Ye J."/>
            <person name="Tang K."/>
        </authorList>
    </citation>
    <scope>NUCLEOTIDE SEQUENCE</scope>
    <source>
        <strain evidence="3">TK19036</strain>
    </source>
</reference>
<dbReference type="InterPro" id="IPR010502">
    <property type="entry name" value="Carb-bd_dom_fam9"/>
</dbReference>